<reference evidence="1" key="1">
    <citation type="submission" date="2021-06" db="EMBL/GenBank/DDBJ databases">
        <authorList>
            <person name="Hodson N. C."/>
            <person name="Mongue J. A."/>
            <person name="Jaron S. K."/>
        </authorList>
    </citation>
    <scope>NUCLEOTIDE SEQUENCE</scope>
</reference>
<dbReference type="EMBL" id="CAJVCH010461087">
    <property type="protein sequence ID" value="CAG7819817.1"/>
    <property type="molecule type" value="Genomic_DNA"/>
</dbReference>
<evidence type="ECO:0000313" key="1">
    <source>
        <dbReference type="EMBL" id="CAG7819817.1"/>
    </source>
</evidence>
<keyword evidence="2" id="KW-1185">Reference proteome</keyword>
<name>A0A8J2KNV1_9HEXA</name>
<sequence length="332" mass="37818">MTFQTLLYSRILIARLSIRPGRTRLNSVKVKSKLDERVNQATRIFEARLVSGLRSLKIPEKYVDQHLATVLLVNASIDIGHLEAAVENFTGTGRHKNDAFYDVQHLATKLQITLDSIDVSDCKKVREIRYDLYSRLTNLSATLESRIHQGHSECDKCVQVKIVMPSITTITILGLNFYTINYMMASREISREVDFIVTVNNETLELNSGALSCFSSEPETNTPIAFVSVIGQPMSRKTSLISQTLRYVRERAGVALGDAHSGFPNETDEKVSLLQHDDRQGVLMWTKPVWITNDDQMLGWTFASTFHQLWYWPKWHLLCNGTGSRSRRLFHL</sequence>
<accession>A0A8J2KNV1</accession>
<gene>
    <name evidence="1" type="ORF">AFUS01_LOCUS30243</name>
</gene>
<comment type="caution">
    <text evidence="1">The sequence shown here is derived from an EMBL/GenBank/DDBJ whole genome shotgun (WGS) entry which is preliminary data.</text>
</comment>
<protein>
    <submittedName>
        <fullName evidence="1">Uncharacterized protein</fullName>
    </submittedName>
</protein>
<organism evidence="1 2">
    <name type="scientific">Allacma fusca</name>
    <dbReference type="NCBI Taxonomy" id="39272"/>
    <lineage>
        <taxon>Eukaryota</taxon>
        <taxon>Metazoa</taxon>
        <taxon>Ecdysozoa</taxon>
        <taxon>Arthropoda</taxon>
        <taxon>Hexapoda</taxon>
        <taxon>Collembola</taxon>
        <taxon>Symphypleona</taxon>
        <taxon>Sminthuridae</taxon>
        <taxon>Allacma</taxon>
    </lineage>
</organism>
<dbReference type="AlphaFoldDB" id="A0A8J2KNV1"/>
<proteinExistence type="predicted"/>
<evidence type="ECO:0000313" key="2">
    <source>
        <dbReference type="Proteomes" id="UP000708208"/>
    </source>
</evidence>
<dbReference type="Proteomes" id="UP000708208">
    <property type="component" value="Unassembled WGS sequence"/>
</dbReference>